<feature type="compositionally biased region" description="Polar residues" evidence="1">
    <location>
        <begin position="194"/>
        <end position="203"/>
    </location>
</feature>
<accession>A0ABD3I3A8</accession>
<reference evidence="2 3" key="1">
    <citation type="submission" date="2024-09" db="EMBL/GenBank/DDBJ databases">
        <title>Chromosome-scale assembly of Riccia sorocarpa.</title>
        <authorList>
            <person name="Paukszto L."/>
        </authorList>
    </citation>
    <scope>NUCLEOTIDE SEQUENCE [LARGE SCALE GENOMIC DNA]</scope>
    <source>
        <strain evidence="2">LP-2024</strain>
        <tissue evidence="2">Aerial parts of the thallus</tissue>
    </source>
</reference>
<feature type="compositionally biased region" description="Low complexity" evidence="1">
    <location>
        <begin position="24"/>
        <end position="40"/>
    </location>
</feature>
<name>A0ABD3I3A8_9MARC</name>
<evidence type="ECO:0000256" key="1">
    <source>
        <dbReference type="SAM" id="MobiDB-lite"/>
    </source>
</evidence>
<gene>
    <name evidence="2" type="ORF">R1sor_011016</name>
</gene>
<feature type="region of interest" description="Disordered" evidence="1">
    <location>
        <begin position="162"/>
        <end position="203"/>
    </location>
</feature>
<evidence type="ECO:0000313" key="3">
    <source>
        <dbReference type="Proteomes" id="UP001633002"/>
    </source>
</evidence>
<evidence type="ECO:0000313" key="2">
    <source>
        <dbReference type="EMBL" id="KAL3696940.1"/>
    </source>
</evidence>
<feature type="region of interest" description="Disordered" evidence="1">
    <location>
        <begin position="79"/>
        <end position="112"/>
    </location>
</feature>
<comment type="caution">
    <text evidence="2">The sequence shown here is derived from an EMBL/GenBank/DDBJ whole genome shotgun (WGS) entry which is preliminary data.</text>
</comment>
<keyword evidence="3" id="KW-1185">Reference proteome</keyword>
<feature type="region of interest" description="Disordered" evidence="1">
    <location>
        <begin position="1"/>
        <end position="60"/>
    </location>
</feature>
<dbReference type="AlphaFoldDB" id="A0ABD3I3A8"/>
<dbReference type="Proteomes" id="UP001633002">
    <property type="component" value="Unassembled WGS sequence"/>
</dbReference>
<protein>
    <submittedName>
        <fullName evidence="2">Uncharacterized protein</fullName>
    </submittedName>
</protein>
<proteinExistence type="predicted"/>
<dbReference type="EMBL" id="JBJQOH010000002">
    <property type="protein sequence ID" value="KAL3696940.1"/>
    <property type="molecule type" value="Genomic_DNA"/>
</dbReference>
<sequence length="203" mass="21238">MSTAGGGAQVGTRKEAQSIGVALNSTSDSNPSQPSSAPANGGLVREIQQGKQVVKEKPKGLNYGEMTLEDFLVKAGVVREDSESENPPGSFLTQFPAPLGSEHPYHASSALAPSQATLEAMAHHSQHQQQIEWHNYNSAMQQKLRQQQVQEAAIAAYGMPKRGPVITIPGTPPGSGMEGSSDGGLDQVNGLSPAITTSDTPNP</sequence>
<organism evidence="2 3">
    <name type="scientific">Riccia sorocarpa</name>
    <dbReference type="NCBI Taxonomy" id="122646"/>
    <lineage>
        <taxon>Eukaryota</taxon>
        <taxon>Viridiplantae</taxon>
        <taxon>Streptophyta</taxon>
        <taxon>Embryophyta</taxon>
        <taxon>Marchantiophyta</taxon>
        <taxon>Marchantiopsida</taxon>
        <taxon>Marchantiidae</taxon>
        <taxon>Marchantiales</taxon>
        <taxon>Ricciaceae</taxon>
        <taxon>Riccia</taxon>
    </lineage>
</organism>